<feature type="binding site" evidence="3">
    <location>
        <position position="227"/>
    </location>
    <ligand>
        <name>Zn(2+)</name>
        <dbReference type="ChEBI" id="CHEBI:29105"/>
    </ligand>
</feature>
<feature type="binding site" evidence="3">
    <location>
        <position position="297"/>
    </location>
    <ligand>
        <name>Zn(2+)</name>
        <dbReference type="ChEBI" id="CHEBI:29105"/>
    </ligand>
</feature>
<dbReference type="InterPro" id="IPR036589">
    <property type="entry name" value="HCY_dom_sf"/>
</dbReference>
<keyword evidence="3" id="KW-0479">Metal-binding</keyword>
<dbReference type="Gene3D" id="3.20.20.330">
    <property type="entry name" value="Homocysteine-binding-like domain"/>
    <property type="match status" value="1"/>
</dbReference>
<dbReference type="PANTHER" id="PTHR11103">
    <property type="entry name" value="SLR1189 PROTEIN"/>
    <property type="match status" value="1"/>
</dbReference>
<proteinExistence type="predicted"/>
<name>A0A0U1LSY8_TALIS</name>
<gene>
    <name evidence="5" type="ORF">PISL3812_03529</name>
</gene>
<dbReference type="OMA" id="PTWRANP"/>
<sequence>MALPHLTSKVPFLTEASVETTAYYTHKIELPCFSGTTLLTSDSGREVVRSLYTSYANIAAASGTGILLATRTWRASSAWAKPLNYSVEELLDLNRAAVRFLKQVRAEVNQKIPTVRIVIDGVVGPLRDAYEDYSSDEISIDSAKAAYRGQIRTLVEEGVEIISLMTVTNLHEAIAVIELAKEMNTPVAVSFSLESDGKLLSGLSLESAIQTVDKATEGYATYFGINCVHPARILQPLENMDLDARFRIGLIRGNASLKTHQELDNSDTLDRGHIPTFVSALKKALLLLPGVKVVGGCCGTDEEHLTALAQQCLPR</sequence>
<dbReference type="GO" id="GO:0032259">
    <property type="term" value="P:methylation"/>
    <property type="evidence" value="ECO:0007669"/>
    <property type="project" value="UniProtKB-KW"/>
</dbReference>
<keyword evidence="1 3" id="KW-0489">Methyltransferase</keyword>
<dbReference type="SUPFAM" id="SSF82282">
    <property type="entry name" value="Homocysteine S-methyltransferase"/>
    <property type="match status" value="1"/>
</dbReference>
<dbReference type="Proteomes" id="UP000054383">
    <property type="component" value="Unassembled WGS sequence"/>
</dbReference>
<comment type="cofactor">
    <cofactor evidence="3">
        <name>Zn(2+)</name>
        <dbReference type="ChEBI" id="CHEBI:29105"/>
    </cofactor>
</comment>
<evidence type="ECO:0000256" key="1">
    <source>
        <dbReference type="ARBA" id="ARBA00022603"/>
    </source>
</evidence>
<feature type="domain" description="Hcy-binding" evidence="4">
    <location>
        <begin position="1"/>
        <end position="312"/>
    </location>
</feature>
<dbReference type="PROSITE" id="PS50970">
    <property type="entry name" value="HCY"/>
    <property type="match status" value="1"/>
</dbReference>
<evidence type="ECO:0000313" key="5">
    <source>
        <dbReference type="EMBL" id="CRG86523.1"/>
    </source>
</evidence>
<evidence type="ECO:0000259" key="4">
    <source>
        <dbReference type="PROSITE" id="PS50970"/>
    </source>
</evidence>
<dbReference type="AlphaFoldDB" id="A0A0U1LSY8"/>
<protein>
    <recommendedName>
        <fullName evidence="4">Hcy-binding domain-containing protein</fullName>
    </recommendedName>
</protein>
<evidence type="ECO:0000313" key="6">
    <source>
        <dbReference type="Proteomes" id="UP000054383"/>
    </source>
</evidence>
<evidence type="ECO:0000256" key="3">
    <source>
        <dbReference type="PROSITE-ProRule" id="PRU00333"/>
    </source>
</evidence>
<dbReference type="Pfam" id="PF02574">
    <property type="entry name" value="S-methyl_trans"/>
    <property type="match status" value="1"/>
</dbReference>
<dbReference type="InterPro" id="IPR003726">
    <property type="entry name" value="HCY_dom"/>
</dbReference>
<keyword evidence="3" id="KW-0862">Zinc</keyword>
<evidence type="ECO:0000256" key="2">
    <source>
        <dbReference type="ARBA" id="ARBA00022679"/>
    </source>
</evidence>
<dbReference type="PANTHER" id="PTHR11103:SF18">
    <property type="entry name" value="SLR1189 PROTEIN"/>
    <property type="match status" value="1"/>
</dbReference>
<feature type="binding site" evidence="3">
    <location>
        <position position="298"/>
    </location>
    <ligand>
        <name>Zn(2+)</name>
        <dbReference type="ChEBI" id="CHEBI:29105"/>
    </ligand>
</feature>
<keyword evidence="6" id="KW-1185">Reference proteome</keyword>
<dbReference type="OrthoDB" id="261426at2759"/>
<keyword evidence="2 3" id="KW-0808">Transferase</keyword>
<dbReference type="STRING" id="28573.A0A0U1LSY8"/>
<dbReference type="EMBL" id="CVMT01000002">
    <property type="protein sequence ID" value="CRG86523.1"/>
    <property type="molecule type" value="Genomic_DNA"/>
</dbReference>
<reference evidence="5 6" key="1">
    <citation type="submission" date="2015-04" db="EMBL/GenBank/DDBJ databases">
        <authorList>
            <person name="Syromyatnikov M.Y."/>
            <person name="Popov V.N."/>
        </authorList>
    </citation>
    <scope>NUCLEOTIDE SEQUENCE [LARGE SCALE GENOMIC DNA]</scope>
    <source>
        <strain evidence="5">WF-38-12</strain>
    </source>
</reference>
<dbReference type="GO" id="GO:0008168">
    <property type="term" value="F:methyltransferase activity"/>
    <property type="evidence" value="ECO:0007669"/>
    <property type="project" value="UniProtKB-UniRule"/>
</dbReference>
<dbReference type="GO" id="GO:0046872">
    <property type="term" value="F:metal ion binding"/>
    <property type="evidence" value="ECO:0007669"/>
    <property type="project" value="UniProtKB-KW"/>
</dbReference>
<organism evidence="5 6">
    <name type="scientific">Talaromyces islandicus</name>
    <name type="common">Penicillium islandicum</name>
    <dbReference type="NCBI Taxonomy" id="28573"/>
    <lineage>
        <taxon>Eukaryota</taxon>
        <taxon>Fungi</taxon>
        <taxon>Dikarya</taxon>
        <taxon>Ascomycota</taxon>
        <taxon>Pezizomycotina</taxon>
        <taxon>Eurotiomycetes</taxon>
        <taxon>Eurotiomycetidae</taxon>
        <taxon>Eurotiales</taxon>
        <taxon>Trichocomaceae</taxon>
        <taxon>Talaromyces</taxon>
        <taxon>Talaromyces sect. Islandici</taxon>
    </lineage>
</organism>
<accession>A0A0U1LSY8</accession>